<dbReference type="EMBL" id="CP120353">
    <property type="protein sequence ID" value="WET64301.1"/>
    <property type="molecule type" value="Genomic_DNA"/>
</dbReference>
<proteinExistence type="predicted"/>
<name>A0A1Y4I6V1_PARDI</name>
<keyword evidence="2" id="KW-0378">Hydrolase</keyword>
<accession>A0A1Y4I6V1</accession>
<evidence type="ECO:0000313" key="1">
    <source>
        <dbReference type="EMBL" id="OUP15346.1"/>
    </source>
</evidence>
<dbReference type="Proteomes" id="UP001221009">
    <property type="component" value="Chromosome"/>
</dbReference>
<dbReference type="Proteomes" id="UP000195950">
    <property type="component" value="Unassembled WGS sequence"/>
</dbReference>
<reference evidence="1" key="2">
    <citation type="journal article" date="2018" name="BMC Genomics">
        <title>Whole genome sequencing and function prediction of 133 gut anaerobes isolated from chicken caecum in pure cultures.</title>
        <authorList>
            <person name="Medvecky M."/>
            <person name="Cejkova D."/>
            <person name="Polansky O."/>
            <person name="Karasova D."/>
            <person name="Kubasova T."/>
            <person name="Cizek A."/>
            <person name="Rychlik I."/>
        </authorList>
    </citation>
    <scope>NUCLEOTIDE SEQUENCE</scope>
    <source>
        <strain evidence="1">An199</strain>
    </source>
</reference>
<dbReference type="InterPro" id="IPR032719">
    <property type="entry name" value="WbsX"/>
</dbReference>
<dbReference type="PANTHER" id="PTHR41244:SF1">
    <property type="entry name" value="GLYCOSYLTRANSFERASE"/>
    <property type="match status" value="1"/>
</dbReference>
<dbReference type="Pfam" id="PF14307">
    <property type="entry name" value="Glyco_tran_WbsX"/>
    <property type="match status" value="1"/>
</dbReference>
<sequence>MSDKVKVIAFYLPQFHPIPENDKWWGKGFTEWTSVGKAKKYFWGHYQPHVPADLGYYDLRLPQVREEQAVLAREAGVSAFCYWHYWFGNGKQLLEEPLKEVIRLGKPNFPFCLGWANHSWINKSWNSEKQMAMSKELIRQEYPGPEDIDNHFYTMLPAFKDKRYFKLHGKLLFLIYSPMDIPDFSYFKERWNMLAKDNGLSGFYFIANSEDITDLNKEELKKYDAISLCRLYAPWKIEYGKIKLYWMYFRKVISLILGYSLNVVSYNKAINLIDSSFYENEKVYPNIIPAWDNSPRRGPVAYIYKESTPSLFKKHVSMILNRIRNKSDEDKVVFLKSWNEWAEGNYIEPDLKWGKKYINALKEAIDEF</sequence>
<gene>
    <name evidence="1" type="ORF">B5F32_17615</name>
    <name evidence="2" type="ORF">P2T59_21875</name>
</gene>
<evidence type="ECO:0000313" key="2">
    <source>
        <dbReference type="EMBL" id="WET64301.1"/>
    </source>
</evidence>
<reference evidence="2" key="3">
    <citation type="submission" date="2023-03" db="EMBL/GenBank/DDBJ databases">
        <title>Parabacteroides distasonis, a bacteria resistant against UC.</title>
        <authorList>
            <person name="Dai W."/>
        </authorList>
    </citation>
    <scope>NUCLEOTIDE SEQUENCE</scope>
    <source>
        <strain evidence="2">F1-28</strain>
    </source>
</reference>
<dbReference type="PANTHER" id="PTHR41244">
    <property type="entry name" value="RHAMNAN SYNTHESIS F"/>
    <property type="match status" value="1"/>
</dbReference>
<reference evidence="3" key="1">
    <citation type="submission" date="2017-04" db="EMBL/GenBank/DDBJ databases">
        <title>Function of individual gut microbiota members based on whole genome sequencing of pure cultures obtained from chicken caecum.</title>
        <authorList>
            <person name="Medvecky M."/>
            <person name="Cejkova D."/>
            <person name="Polansky O."/>
            <person name="Karasova D."/>
            <person name="Kubasova T."/>
            <person name="Cizek A."/>
            <person name="Rychlik I."/>
        </authorList>
    </citation>
    <scope>NUCLEOTIDE SEQUENCE [LARGE SCALE GENOMIC DNA]</scope>
    <source>
        <strain evidence="3">An199</strain>
    </source>
</reference>
<protein>
    <submittedName>
        <fullName evidence="2">Glycoside hydrolase family 99-like domain-containing protein</fullName>
    </submittedName>
    <submittedName>
        <fullName evidence="1">Lipopolysaccharide biosynthesis protein</fullName>
    </submittedName>
</protein>
<organism evidence="1 3">
    <name type="scientific">Parabacteroides distasonis</name>
    <dbReference type="NCBI Taxonomy" id="823"/>
    <lineage>
        <taxon>Bacteria</taxon>
        <taxon>Pseudomonadati</taxon>
        <taxon>Bacteroidota</taxon>
        <taxon>Bacteroidia</taxon>
        <taxon>Bacteroidales</taxon>
        <taxon>Tannerellaceae</taxon>
        <taxon>Parabacteroides</taxon>
    </lineage>
</organism>
<dbReference type="AlphaFoldDB" id="A0A1Y4I6V1"/>
<dbReference type="Gene3D" id="3.20.20.80">
    <property type="entry name" value="Glycosidases"/>
    <property type="match status" value="1"/>
</dbReference>
<evidence type="ECO:0000313" key="3">
    <source>
        <dbReference type="Proteomes" id="UP000195950"/>
    </source>
</evidence>
<dbReference type="RefSeq" id="WP_036651326.1">
    <property type="nucleotide sequence ID" value="NZ_CAJSZN010000003.1"/>
</dbReference>
<dbReference type="GO" id="GO:0016787">
    <property type="term" value="F:hydrolase activity"/>
    <property type="evidence" value="ECO:0007669"/>
    <property type="project" value="UniProtKB-KW"/>
</dbReference>
<dbReference type="EMBL" id="NFJX01000021">
    <property type="protein sequence ID" value="OUP15346.1"/>
    <property type="molecule type" value="Genomic_DNA"/>
</dbReference>
<dbReference type="CDD" id="cd11579">
    <property type="entry name" value="Glyco_tran_WbsX"/>
    <property type="match status" value="1"/>
</dbReference>